<sequence length="193" mass="20794">MAIAEISQPIQCSDGDNITYKHKVFSNTMIRDIPNLQETEDGCLVSIYRNHLNQYIKIRNSADDGIGWVLIDSLTITGPLELSDILPQPVIEAVLPNQQPDGAVLPGQQPNGSVLPDQQANEAVLLNENAIAALPRAAIEEAMSGQSENEAVLPDEQAIDGVLPDMDDIVLEQDNAGLGLDQPDEVVPHQSNG</sequence>
<reference evidence="2" key="3">
    <citation type="submission" date="2025-09" db="UniProtKB">
        <authorList>
            <consortium name="Ensembl"/>
        </authorList>
    </citation>
    <scope>IDENTIFICATION</scope>
</reference>
<evidence type="ECO:0000313" key="3">
    <source>
        <dbReference type="Proteomes" id="UP000008144"/>
    </source>
</evidence>
<proteinExistence type="predicted"/>
<dbReference type="Proteomes" id="UP000008144">
    <property type="component" value="Unassembled WGS sequence"/>
</dbReference>
<name>F6TUM1_CIOIN</name>
<feature type="region of interest" description="Disordered" evidence="1">
    <location>
        <begin position="173"/>
        <end position="193"/>
    </location>
</feature>
<reference evidence="2" key="2">
    <citation type="submission" date="2025-08" db="UniProtKB">
        <authorList>
            <consortium name="Ensembl"/>
        </authorList>
    </citation>
    <scope>IDENTIFICATION</scope>
</reference>
<dbReference type="AlphaFoldDB" id="F6TUM1"/>
<reference evidence="3" key="1">
    <citation type="journal article" date="2002" name="Science">
        <title>The draft genome of Ciona intestinalis: insights into chordate and vertebrate origins.</title>
        <authorList>
            <person name="Dehal P."/>
            <person name="Satou Y."/>
            <person name="Campbell R.K."/>
            <person name="Chapman J."/>
            <person name="Degnan B."/>
            <person name="De Tomaso A."/>
            <person name="Davidson B."/>
            <person name="Di Gregorio A."/>
            <person name="Gelpke M."/>
            <person name="Goodstein D.M."/>
            <person name="Harafuji N."/>
            <person name="Hastings K.E."/>
            <person name="Ho I."/>
            <person name="Hotta K."/>
            <person name="Huang W."/>
            <person name="Kawashima T."/>
            <person name="Lemaire P."/>
            <person name="Martinez D."/>
            <person name="Meinertzhagen I.A."/>
            <person name="Necula S."/>
            <person name="Nonaka M."/>
            <person name="Putnam N."/>
            <person name="Rash S."/>
            <person name="Saiga H."/>
            <person name="Satake M."/>
            <person name="Terry A."/>
            <person name="Yamada L."/>
            <person name="Wang H.G."/>
            <person name="Awazu S."/>
            <person name="Azumi K."/>
            <person name="Boore J."/>
            <person name="Branno M."/>
            <person name="Chin-Bow S."/>
            <person name="DeSantis R."/>
            <person name="Doyle S."/>
            <person name="Francino P."/>
            <person name="Keys D.N."/>
            <person name="Haga S."/>
            <person name="Hayashi H."/>
            <person name="Hino K."/>
            <person name="Imai K.S."/>
            <person name="Inaba K."/>
            <person name="Kano S."/>
            <person name="Kobayashi K."/>
            <person name="Kobayashi M."/>
            <person name="Lee B.I."/>
            <person name="Makabe K.W."/>
            <person name="Manohar C."/>
            <person name="Matassi G."/>
            <person name="Medina M."/>
            <person name="Mochizuki Y."/>
            <person name="Mount S."/>
            <person name="Morishita T."/>
            <person name="Miura S."/>
            <person name="Nakayama A."/>
            <person name="Nishizaka S."/>
            <person name="Nomoto H."/>
            <person name="Ohta F."/>
            <person name="Oishi K."/>
            <person name="Rigoutsos I."/>
            <person name="Sano M."/>
            <person name="Sasaki A."/>
            <person name="Sasakura Y."/>
            <person name="Shoguchi E."/>
            <person name="Shin-i T."/>
            <person name="Spagnuolo A."/>
            <person name="Stainier D."/>
            <person name="Suzuki M.M."/>
            <person name="Tassy O."/>
            <person name="Takatori N."/>
            <person name="Tokuoka M."/>
            <person name="Yagi K."/>
            <person name="Yoshizaki F."/>
            <person name="Wada S."/>
            <person name="Zhang C."/>
            <person name="Hyatt P.D."/>
            <person name="Larimer F."/>
            <person name="Detter C."/>
            <person name="Doggett N."/>
            <person name="Glavina T."/>
            <person name="Hawkins T."/>
            <person name="Richardson P."/>
            <person name="Lucas S."/>
            <person name="Kohara Y."/>
            <person name="Levine M."/>
            <person name="Satoh N."/>
            <person name="Rokhsar D.S."/>
        </authorList>
    </citation>
    <scope>NUCLEOTIDE SEQUENCE [LARGE SCALE GENOMIC DNA]</scope>
</reference>
<organism evidence="2 3">
    <name type="scientific">Ciona intestinalis</name>
    <name type="common">Transparent sea squirt</name>
    <name type="synonym">Ascidia intestinalis</name>
    <dbReference type="NCBI Taxonomy" id="7719"/>
    <lineage>
        <taxon>Eukaryota</taxon>
        <taxon>Metazoa</taxon>
        <taxon>Chordata</taxon>
        <taxon>Tunicata</taxon>
        <taxon>Ascidiacea</taxon>
        <taxon>Phlebobranchia</taxon>
        <taxon>Cionidae</taxon>
        <taxon>Ciona</taxon>
    </lineage>
</organism>
<protein>
    <submittedName>
        <fullName evidence="2">Uncharacterized protein</fullName>
    </submittedName>
</protein>
<dbReference type="Ensembl" id="ENSCINT00000023119.2">
    <property type="protein sequence ID" value="ENSCINP00000022873.2"/>
    <property type="gene ID" value="ENSCING00000012180.2"/>
</dbReference>
<dbReference type="InParanoid" id="F6TUM1"/>
<evidence type="ECO:0000256" key="1">
    <source>
        <dbReference type="SAM" id="MobiDB-lite"/>
    </source>
</evidence>
<dbReference type="HOGENOM" id="CLU_1411708_0_0_1"/>
<keyword evidence="3" id="KW-1185">Reference proteome</keyword>
<evidence type="ECO:0000313" key="2">
    <source>
        <dbReference type="Ensembl" id="ENSCINP00000022873.2"/>
    </source>
</evidence>
<accession>F6TUM1</accession>